<protein>
    <recommendedName>
        <fullName evidence="8">Glucan endo-1,3-beta-D-glucosidase</fullName>
    </recommendedName>
</protein>
<gene>
    <name evidence="6" type="ORF">RJ639_038412</name>
</gene>
<dbReference type="SUPFAM" id="SSF51445">
    <property type="entry name" value="(Trans)glycosidases"/>
    <property type="match status" value="2"/>
</dbReference>
<dbReference type="InterPro" id="IPR017853">
    <property type="entry name" value="GH"/>
</dbReference>
<feature type="non-terminal residue" evidence="6">
    <location>
        <position position="686"/>
    </location>
</feature>
<evidence type="ECO:0000256" key="4">
    <source>
        <dbReference type="RuleBase" id="RU004335"/>
    </source>
</evidence>
<reference evidence="6" key="1">
    <citation type="submission" date="2022-12" db="EMBL/GenBank/DDBJ databases">
        <title>Draft genome assemblies for two species of Escallonia (Escalloniales).</title>
        <authorList>
            <person name="Chanderbali A."/>
            <person name="Dervinis C."/>
            <person name="Anghel I."/>
            <person name="Soltis D."/>
            <person name="Soltis P."/>
            <person name="Zapata F."/>
        </authorList>
    </citation>
    <scope>NUCLEOTIDE SEQUENCE</scope>
    <source>
        <strain evidence="6">UCBG64.0493</strain>
        <tissue evidence="6">Leaf</tissue>
    </source>
</reference>
<keyword evidence="7" id="KW-1185">Reference proteome</keyword>
<evidence type="ECO:0000313" key="7">
    <source>
        <dbReference type="Proteomes" id="UP001188597"/>
    </source>
</evidence>
<comment type="similarity">
    <text evidence="1 4">Belongs to the glycosyl hydrolase 17 family.</text>
</comment>
<accession>A0AA88WMW5</accession>
<dbReference type="Proteomes" id="UP001188597">
    <property type="component" value="Unassembled WGS sequence"/>
</dbReference>
<dbReference type="EMBL" id="JAVXUP010000382">
    <property type="protein sequence ID" value="KAK3029314.1"/>
    <property type="molecule type" value="Genomic_DNA"/>
</dbReference>
<evidence type="ECO:0000256" key="3">
    <source>
        <dbReference type="ARBA" id="ARBA00023295"/>
    </source>
</evidence>
<dbReference type="Pfam" id="PF00332">
    <property type="entry name" value="Glyco_hydro_17"/>
    <property type="match status" value="2"/>
</dbReference>
<evidence type="ECO:0000256" key="2">
    <source>
        <dbReference type="ARBA" id="ARBA00022801"/>
    </source>
</evidence>
<name>A0AA88WMW5_9ASTE</name>
<dbReference type="FunFam" id="3.20.20.80:FF:000010">
    <property type="entry name" value="glucan endo-1,3-beta-glucosidase, basic"/>
    <property type="match status" value="2"/>
</dbReference>
<evidence type="ECO:0000313" key="6">
    <source>
        <dbReference type="EMBL" id="KAK3029314.1"/>
    </source>
</evidence>
<dbReference type="InterPro" id="IPR044965">
    <property type="entry name" value="Glyco_hydro_17_plant"/>
</dbReference>
<keyword evidence="3 5" id="KW-0326">Glycosidase</keyword>
<dbReference type="PROSITE" id="PS00587">
    <property type="entry name" value="GLYCOSYL_HYDROL_F17"/>
    <property type="match status" value="1"/>
</dbReference>
<keyword evidence="2 5" id="KW-0378">Hydrolase</keyword>
<dbReference type="AlphaFoldDB" id="A0AA88WMW5"/>
<dbReference type="GO" id="GO:0004553">
    <property type="term" value="F:hydrolase activity, hydrolyzing O-glycosyl compounds"/>
    <property type="evidence" value="ECO:0007669"/>
    <property type="project" value="InterPro"/>
</dbReference>
<dbReference type="InterPro" id="IPR000490">
    <property type="entry name" value="Glyco_hydro_17"/>
</dbReference>
<organism evidence="6 7">
    <name type="scientific">Escallonia herrerae</name>
    <dbReference type="NCBI Taxonomy" id="1293975"/>
    <lineage>
        <taxon>Eukaryota</taxon>
        <taxon>Viridiplantae</taxon>
        <taxon>Streptophyta</taxon>
        <taxon>Embryophyta</taxon>
        <taxon>Tracheophyta</taxon>
        <taxon>Spermatophyta</taxon>
        <taxon>Magnoliopsida</taxon>
        <taxon>eudicotyledons</taxon>
        <taxon>Gunneridae</taxon>
        <taxon>Pentapetalae</taxon>
        <taxon>asterids</taxon>
        <taxon>campanulids</taxon>
        <taxon>Escalloniales</taxon>
        <taxon>Escalloniaceae</taxon>
        <taxon>Escallonia</taxon>
    </lineage>
</organism>
<comment type="caution">
    <text evidence="6">The sequence shown here is derived from an EMBL/GenBank/DDBJ whole genome shotgun (WGS) entry which is preliminary data.</text>
</comment>
<evidence type="ECO:0000256" key="1">
    <source>
        <dbReference type="ARBA" id="ARBA00008773"/>
    </source>
</evidence>
<sequence length="686" mass="74968">AQSIGVCYGRNGNNLPSEQQVVNLYKANSIGRMRVYDPIPATLQALRGSNIEIILDVPNPTLRSIASDASVASAWIQTNVRDYSLDVKFRYISVGNEVDPNTENSQYVDFVLPAMQNIYNAIVAAGLQNQIKVSTATYTGLLQDSFPPSSASFRENTRNFITPIVEFLARNNLPMLVNVYPYFSFSGNDLPYALFTAPGVVVTDPDGNRGYQNLFDALVDAHYAALEKANGPNVQIVVSESGWPSAGHDAATTDNAQTYYRNLISHVTGGAGTPRRPGRNIETYLFAMFDENQKGGDESEKHFGLFSPDQQAKCVPAPLEIVQAIVAITPRCNGDDGLVVGRGKSCGDERDGGGRDSLTSSAVSCNQNAGAQSLGVCLGGYGDNIPPVNETVNLYHSNNIGKMRIYDPDPTATLQALRGSNIELMLGVANENLQSLASSAAATEWVQRNVRDYLPDVKIRYIAVGNEVQPSDERLQFVLPAMQNIYNAISSAGLQKEIKVSTVIDLRFLGDYDRPSQAAFSEAAMPSIEPIITFLVNIKSPLLANVYPYFTYIYNTETIQLPYALFTAPGVVVPDGELGYQNLFDALLDALYNAVEKVGGQSLEIVVAESGWPSDRGTYATVDNASTYYRNLINHVPRGTPKKSGQAIETYLFAMYDENLKPGDETERHFGLFYPNKQPKYQITFG</sequence>
<dbReference type="GO" id="GO:0005975">
    <property type="term" value="P:carbohydrate metabolic process"/>
    <property type="evidence" value="ECO:0007669"/>
    <property type="project" value="InterPro"/>
</dbReference>
<evidence type="ECO:0000256" key="5">
    <source>
        <dbReference type="RuleBase" id="RU004336"/>
    </source>
</evidence>
<dbReference type="PANTHER" id="PTHR32227">
    <property type="entry name" value="GLUCAN ENDO-1,3-BETA-GLUCOSIDASE BG1-RELATED-RELATED"/>
    <property type="match status" value="1"/>
</dbReference>
<proteinExistence type="inferred from homology"/>
<evidence type="ECO:0008006" key="8">
    <source>
        <dbReference type="Google" id="ProtNLM"/>
    </source>
</evidence>
<dbReference type="Gene3D" id="3.20.20.80">
    <property type="entry name" value="Glycosidases"/>
    <property type="match status" value="2"/>
</dbReference>